<dbReference type="PANTHER" id="PTHR13779">
    <property type="entry name" value="WERNER HELICASE-INTERACTING PROTEIN 1 FAMILY MEMBER"/>
    <property type="match status" value="1"/>
</dbReference>
<dbReference type="InterPro" id="IPR027417">
    <property type="entry name" value="P-loop_NTPase"/>
</dbReference>
<proteinExistence type="inferred from homology"/>
<dbReference type="InterPro" id="IPR003959">
    <property type="entry name" value="ATPase_AAA_core"/>
</dbReference>
<dbReference type="Pfam" id="PF12002">
    <property type="entry name" value="MgsA_C"/>
    <property type="match status" value="1"/>
</dbReference>
<keyword evidence="3" id="KW-0067">ATP-binding</keyword>
<dbReference type="Pfam" id="PF16193">
    <property type="entry name" value="AAA_assoc_2"/>
    <property type="match status" value="1"/>
</dbReference>
<comment type="caution">
    <text evidence="5">The sequence shown here is derived from an EMBL/GenBank/DDBJ whole genome shotgun (WGS) entry which is preliminary data.</text>
</comment>
<dbReference type="InterPro" id="IPR032423">
    <property type="entry name" value="AAA_assoc_2"/>
</dbReference>
<dbReference type="GO" id="GO:0005524">
    <property type="term" value="F:ATP binding"/>
    <property type="evidence" value="ECO:0007669"/>
    <property type="project" value="UniProtKB-KW"/>
</dbReference>
<dbReference type="Gene3D" id="1.20.272.10">
    <property type="match status" value="1"/>
</dbReference>
<dbReference type="InterPro" id="IPR008921">
    <property type="entry name" value="DNA_pol3_clamp-load_cplx_C"/>
</dbReference>
<reference evidence="5 6" key="1">
    <citation type="journal article" date="2017" name="ISME J.">
        <title>Energy and carbon metabolisms in a deep terrestrial subsurface fluid microbial community.</title>
        <authorList>
            <person name="Momper L."/>
            <person name="Jungbluth S.P."/>
            <person name="Lee M.D."/>
            <person name="Amend J.P."/>
        </authorList>
    </citation>
    <scope>NUCLEOTIDE SEQUENCE [LARGE SCALE GENOMIC DNA]</scope>
    <source>
        <strain evidence="5">SURF_46</strain>
    </source>
</reference>
<dbReference type="SUPFAM" id="SSF52540">
    <property type="entry name" value="P-loop containing nucleoside triphosphate hydrolases"/>
    <property type="match status" value="1"/>
</dbReference>
<evidence type="ECO:0000313" key="6">
    <source>
        <dbReference type="Proteomes" id="UP000265540"/>
    </source>
</evidence>
<dbReference type="InterPro" id="IPR021886">
    <property type="entry name" value="MgsA_C"/>
</dbReference>
<dbReference type="Gene3D" id="1.10.8.60">
    <property type="match status" value="1"/>
</dbReference>
<dbReference type="CDD" id="cd18139">
    <property type="entry name" value="HLD_clamp_RarA"/>
    <property type="match status" value="1"/>
</dbReference>
<dbReference type="InterPro" id="IPR051314">
    <property type="entry name" value="AAA_ATPase_RarA/MGS1/WRNIP1"/>
</dbReference>
<evidence type="ECO:0000256" key="1">
    <source>
        <dbReference type="ARBA" id="ARBA00008959"/>
    </source>
</evidence>
<evidence type="ECO:0000256" key="2">
    <source>
        <dbReference type="ARBA" id="ARBA00022741"/>
    </source>
</evidence>
<dbReference type="EMBL" id="QZJF01000021">
    <property type="protein sequence ID" value="RJR26498.1"/>
    <property type="molecule type" value="Genomic_DNA"/>
</dbReference>
<dbReference type="GO" id="GO:0003677">
    <property type="term" value="F:DNA binding"/>
    <property type="evidence" value="ECO:0007669"/>
    <property type="project" value="InterPro"/>
</dbReference>
<dbReference type="FunFam" id="1.20.272.10:FF:000001">
    <property type="entry name" value="Putative AAA family ATPase"/>
    <property type="match status" value="1"/>
</dbReference>
<keyword evidence="2" id="KW-0547">Nucleotide-binding</keyword>
<dbReference type="SUPFAM" id="SSF48019">
    <property type="entry name" value="post-AAA+ oligomerization domain-like"/>
    <property type="match status" value="1"/>
</dbReference>
<feature type="domain" description="AAA+ ATPase" evidence="4">
    <location>
        <begin position="43"/>
        <end position="173"/>
    </location>
</feature>
<dbReference type="GO" id="GO:0017116">
    <property type="term" value="F:single-stranded DNA helicase activity"/>
    <property type="evidence" value="ECO:0007669"/>
    <property type="project" value="TreeGrafter"/>
</dbReference>
<dbReference type="Proteomes" id="UP000265540">
    <property type="component" value="Unassembled WGS sequence"/>
</dbReference>
<dbReference type="Gene3D" id="3.40.50.300">
    <property type="entry name" value="P-loop containing nucleotide triphosphate hydrolases"/>
    <property type="match status" value="1"/>
</dbReference>
<comment type="similarity">
    <text evidence="1">Belongs to the AAA ATPase family. RarA/MGS1/WRNIP1 subfamily.</text>
</comment>
<evidence type="ECO:0000256" key="3">
    <source>
        <dbReference type="ARBA" id="ARBA00022840"/>
    </source>
</evidence>
<dbReference type="Gene3D" id="1.10.3710.10">
    <property type="entry name" value="DNA polymerase III clamp loader subunits, C-terminal domain"/>
    <property type="match status" value="1"/>
</dbReference>
<dbReference type="InterPro" id="IPR003593">
    <property type="entry name" value="AAA+_ATPase"/>
</dbReference>
<sequence>MPNKPLAEILRPAKLQDFVGQTHLTGESGLITKILAGSKKTGFFPSIVLWGPPGCGKTTLARILSSELNRDFYEFSAVNSSVKDIEKIIPKKSAFKKQKELISVEDPEKKATLSPIVFIDEIHRFNKAQQDALLPFVEQGTIIFIGATTENPSFEVISPLLSRTRVLILNQLTKEDLEKIIDKGLQSISKEMDADSKDYLVEASNGDARICINVLEIASNISTKDKITLENIKDAFQNKSLMFDLRGEEYYNTISALHKSIRASDPDASLYWLARMLEAGQDPLYIARRLIRVASEDIGISDPQALIIATSCFYACNTLGMPECNLALSETVVYLSKAPKSNKLYIAYSKAAEDVKKHGNLPVPLHIRNPVTKMMKEIGYGKGYNYHHSPEGEKLEEENYFPEELRGTKYLN</sequence>
<evidence type="ECO:0000259" key="4">
    <source>
        <dbReference type="SMART" id="SM00382"/>
    </source>
</evidence>
<gene>
    <name evidence="5" type="ORF">C4561_05110</name>
</gene>
<dbReference type="GO" id="GO:0008047">
    <property type="term" value="F:enzyme activator activity"/>
    <property type="evidence" value="ECO:0007669"/>
    <property type="project" value="TreeGrafter"/>
</dbReference>
<dbReference type="GO" id="GO:0016887">
    <property type="term" value="F:ATP hydrolysis activity"/>
    <property type="evidence" value="ECO:0007669"/>
    <property type="project" value="InterPro"/>
</dbReference>
<protein>
    <submittedName>
        <fullName evidence="5">Replication-associated recombination protein A</fullName>
    </submittedName>
</protein>
<dbReference type="SMART" id="SM00382">
    <property type="entry name" value="AAA"/>
    <property type="match status" value="1"/>
</dbReference>
<accession>A0A3A4ZBH2</accession>
<dbReference type="PANTHER" id="PTHR13779:SF7">
    <property type="entry name" value="ATPASE WRNIP1"/>
    <property type="match status" value="1"/>
</dbReference>
<name>A0A3A4ZBH2_UNCKA</name>
<dbReference type="Pfam" id="PF00004">
    <property type="entry name" value="AAA"/>
    <property type="match status" value="1"/>
</dbReference>
<evidence type="ECO:0000313" key="5">
    <source>
        <dbReference type="EMBL" id="RJR26498.1"/>
    </source>
</evidence>
<dbReference type="AlphaFoldDB" id="A0A3A4ZBH2"/>
<dbReference type="CDD" id="cd00009">
    <property type="entry name" value="AAA"/>
    <property type="match status" value="1"/>
</dbReference>
<organism evidence="5 6">
    <name type="scientific">candidate division WWE3 bacterium</name>
    <dbReference type="NCBI Taxonomy" id="2053526"/>
    <lineage>
        <taxon>Bacteria</taxon>
        <taxon>Katanobacteria</taxon>
    </lineage>
</organism>
<dbReference type="GO" id="GO:0000731">
    <property type="term" value="P:DNA synthesis involved in DNA repair"/>
    <property type="evidence" value="ECO:0007669"/>
    <property type="project" value="TreeGrafter"/>
</dbReference>
<dbReference type="GO" id="GO:0006261">
    <property type="term" value="P:DNA-templated DNA replication"/>
    <property type="evidence" value="ECO:0007669"/>
    <property type="project" value="TreeGrafter"/>
</dbReference>